<organism evidence="2 3">
    <name type="scientific">Lentinula lateritia</name>
    <dbReference type="NCBI Taxonomy" id="40482"/>
    <lineage>
        <taxon>Eukaryota</taxon>
        <taxon>Fungi</taxon>
        <taxon>Dikarya</taxon>
        <taxon>Basidiomycota</taxon>
        <taxon>Agaricomycotina</taxon>
        <taxon>Agaricomycetes</taxon>
        <taxon>Agaricomycetidae</taxon>
        <taxon>Agaricales</taxon>
        <taxon>Marasmiineae</taxon>
        <taxon>Omphalotaceae</taxon>
        <taxon>Lentinula</taxon>
    </lineage>
</organism>
<dbReference type="EMBL" id="JANVFS010000019">
    <property type="protein sequence ID" value="KAJ4476886.1"/>
    <property type="molecule type" value="Genomic_DNA"/>
</dbReference>
<name>A0A9W9A9D6_9AGAR</name>
<dbReference type="Proteomes" id="UP001150238">
    <property type="component" value="Unassembled WGS sequence"/>
</dbReference>
<protein>
    <submittedName>
        <fullName evidence="2">Uncharacterized protein</fullName>
    </submittedName>
</protein>
<proteinExistence type="predicted"/>
<accession>A0A9W9A9D6</accession>
<feature type="region of interest" description="Disordered" evidence="1">
    <location>
        <begin position="83"/>
        <end position="102"/>
    </location>
</feature>
<comment type="caution">
    <text evidence="2">The sequence shown here is derived from an EMBL/GenBank/DDBJ whole genome shotgun (WGS) entry which is preliminary data.</text>
</comment>
<evidence type="ECO:0000313" key="2">
    <source>
        <dbReference type="EMBL" id="KAJ4476886.1"/>
    </source>
</evidence>
<evidence type="ECO:0000256" key="1">
    <source>
        <dbReference type="SAM" id="MobiDB-lite"/>
    </source>
</evidence>
<dbReference type="AlphaFoldDB" id="A0A9W9A9D6"/>
<reference evidence="2" key="1">
    <citation type="submission" date="2022-08" db="EMBL/GenBank/DDBJ databases">
        <authorList>
            <consortium name="DOE Joint Genome Institute"/>
            <person name="Min B."/>
            <person name="Riley R."/>
            <person name="Sierra-Patev S."/>
            <person name="Naranjo-Ortiz M."/>
            <person name="Looney B."/>
            <person name="Konkel Z."/>
            <person name="Slot J.C."/>
            <person name="Sakamoto Y."/>
            <person name="Steenwyk J.L."/>
            <person name="Rokas A."/>
            <person name="Carro J."/>
            <person name="Camarero S."/>
            <person name="Ferreira P."/>
            <person name="Molpeceres G."/>
            <person name="Ruiz-Duenas F.J."/>
            <person name="Serrano A."/>
            <person name="Henrissat B."/>
            <person name="Drula E."/>
            <person name="Hughes K.W."/>
            <person name="Mata J.L."/>
            <person name="Ishikawa N.K."/>
            <person name="Vargas-Isla R."/>
            <person name="Ushijima S."/>
            <person name="Smith C.A."/>
            <person name="Ahrendt S."/>
            <person name="Andreopoulos W."/>
            <person name="He G."/>
            <person name="Labutti K."/>
            <person name="Lipzen A."/>
            <person name="Ng V."/>
            <person name="Sandor L."/>
            <person name="Barry K."/>
            <person name="Martinez A.T."/>
            <person name="Xiao Y."/>
            <person name="Gibbons J.G."/>
            <person name="Terashima K."/>
            <person name="Hibbett D.S."/>
            <person name="Grigoriev I.V."/>
        </authorList>
    </citation>
    <scope>NUCLEOTIDE SEQUENCE</scope>
    <source>
        <strain evidence="2">Sp2 HRB7682 ss15</strain>
    </source>
</reference>
<gene>
    <name evidence="2" type="ORF">C8J55DRAFT_489903</name>
</gene>
<reference evidence="2" key="2">
    <citation type="journal article" date="2023" name="Proc. Natl. Acad. Sci. U.S.A.">
        <title>A global phylogenomic analysis of the shiitake genus Lentinula.</title>
        <authorList>
            <person name="Sierra-Patev S."/>
            <person name="Min B."/>
            <person name="Naranjo-Ortiz M."/>
            <person name="Looney B."/>
            <person name="Konkel Z."/>
            <person name="Slot J.C."/>
            <person name="Sakamoto Y."/>
            <person name="Steenwyk J.L."/>
            <person name="Rokas A."/>
            <person name="Carro J."/>
            <person name="Camarero S."/>
            <person name="Ferreira P."/>
            <person name="Molpeceres G."/>
            <person name="Ruiz-Duenas F.J."/>
            <person name="Serrano A."/>
            <person name="Henrissat B."/>
            <person name="Drula E."/>
            <person name="Hughes K.W."/>
            <person name="Mata J.L."/>
            <person name="Ishikawa N.K."/>
            <person name="Vargas-Isla R."/>
            <person name="Ushijima S."/>
            <person name="Smith C.A."/>
            <person name="Donoghue J."/>
            <person name="Ahrendt S."/>
            <person name="Andreopoulos W."/>
            <person name="He G."/>
            <person name="LaButti K."/>
            <person name="Lipzen A."/>
            <person name="Ng V."/>
            <person name="Riley R."/>
            <person name="Sandor L."/>
            <person name="Barry K."/>
            <person name="Martinez A.T."/>
            <person name="Xiao Y."/>
            <person name="Gibbons J.G."/>
            <person name="Terashima K."/>
            <person name="Grigoriev I.V."/>
            <person name="Hibbett D."/>
        </authorList>
    </citation>
    <scope>NUCLEOTIDE SEQUENCE</scope>
    <source>
        <strain evidence="2">Sp2 HRB7682 ss15</strain>
    </source>
</reference>
<sequence>MRRRDFMLTDDNSLLSSSSDLLSLLPECSHLTSFDSIPSIPPPTVSLALEASNQQALQAKSRDVQLDAVTRYICNVGFGGTGKGDRRGHYPTPGGPVTRTKESPGTFNAASNMARKFQLDDCEGCKDVFIRCETTVREVEDLEKVMVRDSFEDVDEGWGMFLNDHSGGSRRATS</sequence>
<evidence type="ECO:0000313" key="3">
    <source>
        <dbReference type="Proteomes" id="UP001150238"/>
    </source>
</evidence>